<feature type="compositionally biased region" description="Polar residues" evidence="6">
    <location>
        <begin position="338"/>
        <end position="349"/>
    </location>
</feature>
<dbReference type="InterPro" id="IPR014762">
    <property type="entry name" value="DNA_mismatch_repair_CS"/>
</dbReference>
<evidence type="ECO:0000256" key="4">
    <source>
        <dbReference type="ARBA" id="ARBA00023204"/>
    </source>
</evidence>
<dbReference type="GO" id="GO:0032300">
    <property type="term" value="C:mismatch repair complex"/>
    <property type="evidence" value="ECO:0007669"/>
    <property type="project" value="InterPro"/>
</dbReference>
<dbReference type="InterPro" id="IPR014790">
    <property type="entry name" value="MutL_C"/>
</dbReference>
<dbReference type="HAMAP" id="MF_00149">
    <property type="entry name" value="DNA_mis_repair"/>
    <property type="match status" value="1"/>
</dbReference>
<dbReference type="Pfam" id="PF13589">
    <property type="entry name" value="HATPase_c_3"/>
    <property type="match status" value="1"/>
</dbReference>
<reference evidence="9 10" key="1">
    <citation type="submission" date="2020-08" db="EMBL/GenBank/DDBJ databases">
        <title>Genomic Encyclopedia of Type Strains, Phase IV (KMG-IV): sequencing the most valuable type-strain genomes for metagenomic binning, comparative biology and taxonomic classification.</title>
        <authorList>
            <person name="Goeker M."/>
        </authorList>
    </citation>
    <scope>NUCLEOTIDE SEQUENCE [LARGE SCALE GENOMIC DNA]</scope>
    <source>
        <strain evidence="9 10">DSM 22071</strain>
    </source>
</reference>
<evidence type="ECO:0000256" key="1">
    <source>
        <dbReference type="ARBA" id="ARBA00006082"/>
    </source>
</evidence>
<name>A0A7W7Y3Z8_9BACT</name>
<dbReference type="InterPro" id="IPR013507">
    <property type="entry name" value="DNA_mismatch_S5_2-like"/>
</dbReference>
<feature type="domain" description="DNA mismatch repair protein S5" evidence="8">
    <location>
        <begin position="207"/>
        <end position="325"/>
    </location>
</feature>
<comment type="caution">
    <text evidence="9">The sequence shown here is derived from an EMBL/GenBank/DDBJ whole genome shotgun (WGS) entry which is preliminary data.</text>
</comment>
<dbReference type="PROSITE" id="PS00058">
    <property type="entry name" value="DNA_MISMATCH_REPAIR_1"/>
    <property type="match status" value="1"/>
</dbReference>
<evidence type="ECO:0000256" key="3">
    <source>
        <dbReference type="ARBA" id="ARBA00022763"/>
    </source>
</evidence>
<comment type="function">
    <text evidence="5">This protein is involved in the repair of mismatches in DNA. It is required for dam-dependent methyl-directed DNA mismatch repair. May act as a 'molecular matchmaker', a protein that promotes the formation of a stable complex between two or more DNA-binding proteins in an ATP-dependent manner without itself being part of a final effector complex.</text>
</comment>
<feature type="domain" description="MutL C-terminal dimerisation" evidence="7">
    <location>
        <begin position="416"/>
        <end position="563"/>
    </location>
</feature>
<dbReference type="GO" id="GO:0140664">
    <property type="term" value="F:ATP-dependent DNA damage sensor activity"/>
    <property type="evidence" value="ECO:0007669"/>
    <property type="project" value="InterPro"/>
</dbReference>
<keyword evidence="4 5" id="KW-0234">DNA repair</keyword>
<keyword evidence="10" id="KW-1185">Reference proteome</keyword>
<dbReference type="CDD" id="cd16926">
    <property type="entry name" value="HATPase_MutL-MLH-PMS-like"/>
    <property type="match status" value="1"/>
</dbReference>
<evidence type="ECO:0000313" key="9">
    <source>
        <dbReference type="EMBL" id="MBB5021402.1"/>
    </source>
</evidence>
<dbReference type="SMART" id="SM00853">
    <property type="entry name" value="MutL_C"/>
    <property type="match status" value="1"/>
</dbReference>
<evidence type="ECO:0000256" key="2">
    <source>
        <dbReference type="ARBA" id="ARBA00021975"/>
    </source>
</evidence>
<dbReference type="PANTHER" id="PTHR10073:SF12">
    <property type="entry name" value="DNA MISMATCH REPAIR PROTEIN MLH1"/>
    <property type="match status" value="1"/>
</dbReference>
<dbReference type="InterPro" id="IPR038973">
    <property type="entry name" value="MutL/Mlh/Pms-like"/>
</dbReference>
<dbReference type="SUPFAM" id="SSF118116">
    <property type="entry name" value="DNA mismatch repair protein MutL"/>
    <property type="match status" value="1"/>
</dbReference>
<comment type="similarity">
    <text evidence="1 5">Belongs to the DNA mismatch repair MutL/HexB family.</text>
</comment>
<gene>
    <name evidence="5" type="primary">mutL</name>
    <name evidence="9" type="ORF">HNR37_000711</name>
</gene>
<dbReference type="GO" id="GO:0006298">
    <property type="term" value="P:mismatch repair"/>
    <property type="evidence" value="ECO:0007669"/>
    <property type="project" value="UniProtKB-UniRule"/>
</dbReference>
<evidence type="ECO:0000313" key="10">
    <source>
        <dbReference type="Proteomes" id="UP000528322"/>
    </source>
</evidence>
<dbReference type="InterPro" id="IPR036890">
    <property type="entry name" value="HATPase_C_sf"/>
</dbReference>
<dbReference type="SUPFAM" id="SSF54211">
    <property type="entry name" value="Ribosomal protein S5 domain 2-like"/>
    <property type="match status" value="1"/>
</dbReference>
<dbReference type="SMART" id="SM01340">
    <property type="entry name" value="DNA_mis_repair"/>
    <property type="match status" value="1"/>
</dbReference>
<feature type="region of interest" description="Disordered" evidence="6">
    <location>
        <begin position="327"/>
        <end position="359"/>
    </location>
</feature>
<proteinExistence type="inferred from homology"/>
<dbReference type="PANTHER" id="PTHR10073">
    <property type="entry name" value="DNA MISMATCH REPAIR PROTEIN MLH, PMS, MUTL"/>
    <property type="match status" value="1"/>
</dbReference>
<evidence type="ECO:0000259" key="7">
    <source>
        <dbReference type="SMART" id="SM00853"/>
    </source>
</evidence>
<dbReference type="SUPFAM" id="SSF55874">
    <property type="entry name" value="ATPase domain of HSP90 chaperone/DNA topoisomerase II/histidine kinase"/>
    <property type="match status" value="1"/>
</dbReference>
<dbReference type="Proteomes" id="UP000528322">
    <property type="component" value="Unassembled WGS sequence"/>
</dbReference>
<dbReference type="Gene3D" id="3.30.1540.20">
    <property type="entry name" value="MutL, C-terminal domain, dimerisation subdomain"/>
    <property type="match status" value="1"/>
</dbReference>
<accession>A0A7W7Y3Z8</accession>
<dbReference type="EMBL" id="JACHID010000003">
    <property type="protein sequence ID" value="MBB5021402.1"/>
    <property type="molecule type" value="Genomic_DNA"/>
</dbReference>
<dbReference type="InterPro" id="IPR002099">
    <property type="entry name" value="MutL/Mlh/PMS"/>
</dbReference>
<dbReference type="InterPro" id="IPR014721">
    <property type="entry name" value="Ribsml_uS5_D2-typ_fold_subgr"/>
</dbReference>
<dbReference type="GO" id="GO:0030983">
    <property type="term" value="F:mismatched DNA binding"/>
    <property type="evidence" value="ECO:0007669"/>
    <property type="project" value="InterPro"/>
</dbReference>
<dbReference type="InterPro" id="IPR037198">
    <property type="entry name" value="MutL_C_sf"/>
</dbReference>
<dbReference type="InterPro" id="IPR020667">
    <property type="entry name" value="DNA_mismatch_repair_MutL"/>
</dbReference>
<dbReference type="RefSeq" id="WP_183730023.1">
    <property type="nucleotide sequence ID" value="NZ_JACHID010000003.1"/>
</dbReference>
<evidence type="ECO:0000256" key="6">
    <source>
        <dbReference type="SAM" id="MobiDB-lite"/>
    </source>
</evidence>
<evidence type="ECO:0000259" key="8">
    <source>
        <dbReference type="SMART" id="SM01340"/>
    </source>
</evidence>
<protein>
    <recommendedName>
        <fullName evidence="2 5">DNA mismatch repair protein MutL</fullName>
    </recommendedName>
</protein>
<dbReference type="Pfam" id="PF01119">
    <property type="entry name" value="DNA_mis_repair"/>
    <property type="match status" value="1"/>
</dbReference>
<dbReference type="InterPro" id="IPR042120">
    <property type="entry name" value="MutL_C_dimsub"/>
</dbReference>
<dbReference type="FunFam" id="3.30.565.10:FF:000003">
    <property type="entry name" value="DNA mismatch repair endonuclease MutL"/>
    <property type="match status" value="1"/>
</dbReference>
<dbReference type="AlphaFoldDB" id="A0A7W7Y3Z8"/>
<dbReference type="CDD" id="cd00782">
    <property type="entry name" value="MutL_Trans"/>
    <property type="match status" value="1"/>
</dbReference>
<dbReference type="Gene3D" id="3.30.230.10">
    <property type="match status" value="1"/>
</dbReference>
<organism evidence="9 10">
    <name type="scientific">Desulfurispira natronophila</name>
    <dbReference type="NCBI Taxonomy" id="682562"/>
    <lineage>
        <taxon>Bacteria</taxon>
        <taxon>Pseudomonadati</taxon>
        <taxon>Chrysiogenota</taxon>
        <taxon>Chrysiogenia</taxon>
        <taxon>Chrysiogenales</taxon>
        <taxon>Chrysiogenaceae</taxon>
        <taxon>Desulfurispira</taxon>
    </lineage>
</organism>
<dbReference type="Gene3D" id="3.30.565.10">
    <property type="entry name" value="Histidine kinase-like ATPase, C-terminal domain"/>
    <property type="match status" value="1"/>
</dbReference>
<dbReference type="GO" id="GO:0005524">
    <property type="term" value="F:ATP binding"/>
    <property type="evidence" value="ECO:0007669"/>
    <property type="project" value="InterPro"/>
</dbReference>
<keyword evidence="3 5" id="KW-0227">DNA damage</keyword>
<dbReference type="Pfam" id="PF08676">
    <property type="entry name" value="MutL_C"/>
    <property type="match status" value="1"/>
</dbReference>
<dbReference type="NCBIfam" id="TIGR00585">
    <property type="entry name" value="mutl"/>
    <property type="match status" value="1"/>
</dbReference>
<dbReference type="GO" id="GO:0016887">
    <property type="term" value="F:ATP hydrolysis activity"/>
    <property type="evidence" value="ECO:0007669"/>
    <property type="project" value="InterPro"/>
</dbReference>
<evidence type="ECO:0000256" key="5">
    <source>
        <dbReference type="HAMAP-Rule" id="MF_00149"/>
    </source>
</evidence>
<dbReference type="InterPro" id="IPR020568">
    <property type="entry name" value="Ribosomal_Su5_D2-typ_SF"/>
</dbReference>
<sequence length="605" mass="67042">MKITILPDTVINQIAAGEVVERPVNVVKELVENALDAGATRIELAVERGGIASMTIADNGSGMSRRDLMLAIERHATSKISKFEDLSGLNTMGFRGEALPSIASVSKLQITSCEPDSVAGNRLKVHGGRIIELQETAANIGTRVEVANLFYNVPARKKFLRTPQTEQNLITVLLHSFALAHPHIAFHYQIDGKSSFQFPPADQQQRIQQVFGRHNALNLRHGESRSPEVQISLFLSRPDHTRSRRDQLYFFVNRRHVKDRLLSSWLQQAYRHLIPHGRHPYGVAFLTIAPELVDVNVHPSKTEVRFLDIGLLSKHFHAALGQILTEQGGTESPPVSPSILTSPNRTYNHSKPAASGASTELVRQSVLNDSAPLALPIDTGGEGDFSPLQSVSEQSTGSESASLNFLPEDSREHFDILGQYAASFIVAVRNGELLIVDQHAAMERINYEEICARSTSEDTAMSSEPLLFPHPLPLTSAEVEVLKQHIPAVQALGFGVEFIDSSPCLTSAPFDLPSQQALDTITAVCRQVLDDKEKNMELPQESMRQMIIKSAACHKSVKAKKTLNHQQMEELLERLFTCSQPWTCPHGRPVALAWEREKLCQMFLR</sequence>
<dbReference type="InterPro" id="IPR042121">
    <property type="entry name" value="MutL_C_regsub"/>
</dbReference>
<dbReference type="Gene3D" id="3.30.1370.100">
    <property type="entry name" value="MutL, C-terminal domain, regulatory subdomain"/>
    <property type="match status" value="1"/>
</dbReference>